<reference evidence="3" key="1">
    <citation type="submission" date="2017-02" db="UniProtKB">
        <authorList>
            <consortium name="WormBaseParasite"/>
        </authorList>
    </citation>
    <scope>IDENTIFICATION</scope>
</reference>
<feature type="region of interest" description="Disordered" evidence="1">
    <location>
        <begin position="1"/>
        <end position="51"/>
    </location>
</feature>
<sequence length="51" mass="5687">MHLAYVATMPSAEHPAPDPYRYDCPWTNPPPDVRTDRSQRPGTASLRGFGC</sequence>
<organism evidence="2 3">
    <name type="scientific">Parastrongyloides trichosuri</name>
    <name type="common">Possum-specific nematode worm</name>
    <dbReference type="NCBI Taxonomy" id="131310"/>
    <lineage>
        <taxon>Eukaryota</taxon>
        <taxon>Metazoa</taxon>
        <taxon>Ecdysozoa</taxon>
        <taxon>Nematoda</taxon>
        <taxon>Chromadorea</taxon>
        <taxon>Rhabditida</taxon>
        <taxon>Tylenchina</taxon>
        <taxon>Panagrolaimomorpha</taxon>
        <taxon>Strongyloidoidea</taxon>
        <taxon>Strongyloididae</taxon>
        <taxon>Parastrongyloides</taxon>
    </lineage>
</organism>
<dbReference type="AlphaFoldDB" id="A0A0N4ZJS6"/>
<evidence type="ECO:0000313" key="3">
    <source>
        <dbReference type="WBParaSite" id="PTRK_0000831000.1"/>
    </source>
</evidence>
<accession>A0A0N4ZJS6</accession>
<proteinExistence type="predicted"/>
<name>A0A0N4ZJS6_PARTI</name>
<dbReference type="WBParaSite" id="PTRK_0000831000.1">
    <property type="protein sequence ID" value="PTRK_0000831000.1"/>
    <property type="gene ID" value="PTRK_0000831000"/>
</dbReference>
<protein>
    <submittedName>
        <fullName evidence="3">DUF4124 domain-containing protein</fullName>
    </submittedName>
</protein>
<dbReference type="Proteomes" id="UP000038045">
    <property type="component" value="Unplaced"/>
</dbReference>
<keyword evidence="2" id="KW-1185">Reference proteome</keyword>
<evidence type="ECO:0000256" key="1">
    <source>
        <dbReference type="SAM" id="MobiDB-lite"/>
    </source>
</evidence>
<evidence type="ECO:0000313" key="2">
    <source>
        <dbReference type="Proteomes" id="UP000038045"/>
    </source>
</evidence>